<evidence type="ECO:0000256" key="1">
    <source>
        <dbReference type="SAM" id="MobiDB-lite"/>
    </source>
</evidence>
<gene>
    <name evidence="2" type="ORF">SFRICE_017712</name>
</gene>
<evidence type="ECO:0000313" key="2">
    <source>
        <dbReference type="EMBL" id="SOQ47780.1"/>
    </source>
</evidence>
<sequence>MREIGAWAPGGYITLIVIALRAFVDHPTPSPAFGEARGSVRLLLTKNHPVPTPVFRAGSPDLKHKKNMAVVELREERVERRQRVLGELGGRLLLQLRGELGEVGAQRRGPALGARPVRLGAGLPQRRRQRRDVAHGQPQRRDLRQLLARHRRPGDGRRRDRAPQGLEGAVDLAHAAPLPSVGSFPPVLAERLRSAARTRLAAARGARPQLVLVVIRHGVTPAAAPRDHAARATSPQEKYAHSAHLPRSVHVQSRTQLLTLHCI</sequence>
<organism evidence="2">
    <name type="scientific">Spodoptera frugiperda</name>
    <name type="common">Fall armyworm</name>
    <dbReference type="NCBI Taxonomy" id="7108"/>
    <lineage>
        <taxon>Eukaryota</taxon>
        <taxon>Metazoa</taxon>
        <taxon>Ecdysozoa</taxon>
        <taxon>Arthropoda</taxon>
        <taxon>Hexapoda</taxon>
        <taxon>Insecta</taxon>
        <taxon>Pterygota</taxon>
        <taxon>Neoptera</taxon>
        <taxon>Endopterygota</taxon>
        <taxon>Lepidoptera</taxon>
        <taxon>Glossata</taxon>
        <taxon>Ditrysia</taxon>
        <taxon>Noctuoidea</taxon>
        <taxon>Noctuidae</taxon>
        <taxon>Amphipyrinae</taxon>
        <taxon>Spodoptera</taxon>
    </lineage>
</organism>
<dbReference type="AlphaFoldDB" id="A0A2H1W3W5"/>
<dbReference type="EMBL" id="ODYU01006164">
    <property type="protein sequence ID" value="SOQ47780.1"/>
    <property type="molecule type" value="Genomic_DNA"/>
</dbReference>
<name>A0A2H1W3W5_SPOFR</name>
<protein>
    <submittedName>
        <fullName evidence="2">SFRICE_017712</fullName>
    </submittedName>
</protein>
<feature type="region of interest" description="Disordered" evidence="1">
    <location>
        <begin position="111"/>
        <end position="163"/>
    </location>
</feature>
<accession>A0A2H1W3W5</accession>
<reference evidence="2" key="1">
    <citation type="submission" date="2016-07" db="EMBL/GenBank/DDBJ databases">
        <authorList>
            <person name="Bretaudeau A."/>
        </authorList>
    </citation>
    <scope>NUCLEOTIDE SEQUENCE</scope>
    <source>
        <strain evidence="2">Rice</strain>
        <tissue evidence="2">Whole body</tissue>
    </source>
</reference>
<feature type="compositionally biased region" description="Basic and acidic residues" evidence="1">
    <location>
        <begin position="131"/>
        <end position="144"/>
    </location>
</feature>
<proteinExistence type="predicted"/>
<feature type="compositionally biased region" description="Basic and acidic residues" evidence="1">
    <location>
        <begin position="153"/>
        <end position="162"/>
    </location>
</feature>